<keyword evidence="2" id="KW-1185">Reference proteome</keyword>
<proteinExistence type="predicted"/>
<dbReference type="EMBL" id="CP039690">
    <property type="protein sequence ID" value="QCI68003.1"/>
    <property type="molecule type" value="Genomic_DNA"/>
</dbReference>
<name>A0A4D7BBG9_9HYPH</name>
<organism evidence="1 2">
    <name type="scientific">Phreatobacter stygius</name>
    <dbReference type="NCBI Taxonomy" id="1940610"/>
    <lineage>
        <taxon>Bacteria</taxon>
        <taxon>Pseudomonadati</taxon>
        <taxon>Pseudomonadota</taxon>
        <taxon>Alphaproteobacteria</taxon>
        <taxon>Hyphomicrobiales</taxon>
        <taxon>Phreatobacteraceae</taxon>
        <taxon>Phreatobacter</taxon>
    </lineage>
</organism>
<dbReference type="Proteomes" id="UP000298781">
    <property type="component" value="Chromosome"/>
</dbReference>
<protein>
    <submittedName>
        <fullName evidence="1">Uncharacterized protein</fullName>
    </submittedName>
</protein>
<dbReference type="KEGG" id="pstg:E8M01_29515"/>
<dbReference type="AlphaFoldDB" id="A0A4D7BBG9"/>
<dbReference type="RefSeq" id="WP_136963424.1">
    <property type="nucleotide sequence ID" value="NZ_CP039690.1"/>
</dbReference>
<sequence length="74" mass="7937">MPGERSRGERAEAIAERAVHHTDLTIERVVDQAEAIAERAVHAAQAAQEKAVDIAQLKATEAVAATDHIIAQTQ</sequence>
<accession>A0A4D7BBG9</accession>
<evidence type="ECO:0000313" key="1">
    <source>
        <dbReference type="EMBL" id="QCI68003.1"/>
    </source>
</evidence>
<gene>
    <name evidence="1" type="ORF">E8M01_29515</name>
</gene>
<reference evidence="1 2" key="1">
    <citation type="submission" date="2019-04" db="EMBL/GenBank/DDBJ databases">
        <title>Phreatobacter aquaticus sp. nov.</title>
        <authorList>
            <person name="Choi A."/>
        </authorList>
    </citation>
    <scope>NUCLEOTIDE SEQUENCE [LARGE SCALE GENOMIC DNA]</scope>
    <source>
        <strain evidence="1 2">KCTC 52518</strain>
    </source>
</reference>
<evidence type="ECO:0000313" key="2">
    <source>
        <dbReference type="Proteomes" id="UP000298781"/>
    </source>
</evidence>